<comment type="subcellular location">
    <subcellularLocation>
        <location evidence="1">Virion</location>
    </subcellularLocation>
</comment>
<feature type="region of interest" description="Disordered" evidence="3">
    <location>
        <begin position="18"/>
        <end position="208"/>
    </location>
</feature>
<organism evidence="4">
    <name type="scientific">African horse sickness virus</name>
    <name type="common">AHSV</name>
    <name type="synonym">Orbivirus alphaequi</name>
    <dbReference type="NCBI Taxonomy" id="40050"/>
    <lineage>
        <taxon>Viruses</taxon>
        <taxon>Riboviria</taxon>
        <taxon>Orthornavirae</taxon>
        <taxon>Duplornaviricota</taxon>
        <taxon>Resentoviricetes</taxon>
        <taxon>Reovirales</taxon>
        <taxon>Sedoreoviridae</taxon>
        <taxon>Orbivirus</taxon>
    </lineage>
</organism>
<gene>
    <name evidence="4" type="primary">VP6</name>
</gene>
<feature type="compositionally biased region" description="Polar residues" evidence="3">
    <location>
        <begin position="23"/>
        <end position="34"/>
    </location>
</feature>
<feature type="compositionally biased region" description="Gly residues" evidence="3">
    <location>
        <begin position="163"/>
        <end position="177"/>
    </location>
</feature>
<evidence type="ECO:0000256" key="3">
    <source>
        <dbReference type="SAM" id="MobiDB-lite"/>
    </source>
</evidence>
<proteinExistence type="predicted"/>
<evidence type="ECO:0000256" key="1">
    <source>
        <dbReference type="ARBA" id="ARBA00004328"/>
    </source>
</evidence>
<feature type="compositionally biased region" description="Basic and acidic residues" evidence="3">
    <location>
        <begin position="35"/>
        <end position="65"/>
    </location>
</feature>
<feature type="compositionally biased region" description="Low complexity" evidence="3">
    <location>
        <begin position="149"/>
        <end position="162"/>
    </location>
</feature>
<accession>A0A0A0MYT7</accession>
<dbReference type="EMBL" id="GQ506547">
    <property type="protein sequence ID" value="ADI87397.1"/>
    <property type="molecule type" value="Genomic_RNA"/>
</dbReference>
<dbReference type="InterPro" id="IPR001399">
    <property type="entry name" value="Orbi_VP6"/>
</dbReference>
<feature type="compositionally biased region" description="Gly residues" evidence="3">
    <location>
        <begin position="91"/>
        <end position="122"/>
    </location>
</feature>
<reference evidence="4" key="1">
    <citation type="submission" date="2009-08" db="EMBL/GenBank/DDBJ databases">
        <title>Genome characterisation of African Horse Sickness Virus isolates.</title>
        <authorList>
            <person name="Maan S."/>
            <person name="Maan N.S."/>
            <person name="Mertens P.P.C."/>
        </authorList>
    </citation>
    <scope>NUCLEOTIDE SEQUENCE</scope>
    <source>
        <strain evidence="4">RSArrah/04</strain>
    </source>
</reference>
<protein>
    <submittedName>
        <fullName evidence="4">VP6 protein</fullName>
    </submittedName>
</protein>
<dbReference type="GO" id="GO:0005198">
    <property type="term" value="F:structural molecule activity"/>
    <property type="evidence" value="ECO:0007669"/>
    <property type="project" value="InterPro"/>
</dbReference>
<dbReference type="Pfam" id="PF01516">
    <property type="entry name" value="Orbi_VP6"/>
    <property type="match status" value="1"/>
</dbReference>
<evidence type="ECO:0000256" key="2">
    <source>
        <dbReference type="ARBA" id="ARBA00022844"/>
    </source>
</evidence>
<sequence length="366" mass="37806">MSSALLLAPGDLIVKAKRELEQRSISSLLRSTSGEPKEERKEKQNNQKDGEKEDKAEKGEEKIPKDGGLGSAKSAEPEPADGSGESAKSTGGDGGGGAGRGAGGRGVGGVAGGAGRRGGSLRGGRDAGLGESTSGINHITNDDATRNAGSGEVPSGGVTSGSSQGGGGGATTSGESGGQPLDRKSGASGDTRSPSEKTKVDGGDRRDGGLATQEIVDYVRKKVGVEVPIYQKGMSNLFTVDRGLLERGGLSKDDLLHQSDIVKEAKANDKKLKVVPLSTVKRIIAEFGGSEEEDVKGMQTQSSSIRYISNRMEDVPKAKAMFTAPTGDEGWKEVAKAATLRPNIMAYVHEGEGDGLKELLHLIDHI</sequence>
<dbReference type="GO" id="GO:0019028">
    <property type="term" value="C:viral capsid"/>
    <property type="evidence" value="ECO:0007669"/>
    <property type="project" value="InterPro"/>
</dbReference>
<keyword evidence="2" id="KW-0946">Virion</keyword>
<evidence type="ECO:0000313" key="4">
    <source>
        <dbReference type="EMBL" id="ADI87397.1"/>
    </source>
</evidence>
<name>A0A0A0MYT7_AHSV</name>
<feature type="compositionally biased region" description="Basic and acidic residues" evidence="3">
    <location>
        <begin position="193"/>
        <end position="208"/>
    </location>
</feature>